<sequence length="80" mass="8976">MHAGIHMRLRRCEQWNSPFQVVVPLADIIASSSTSRYIVNSGSVLDLILFTPDTVYKSRSQQRLAIHLAAISSLLTSMYL</sequence>
<comment type="caution">
    <text evidence="1">The sequence shown here is derived from an EMBL/GenBank/DDBJ whole genome shotgun (WGS) entry which is preliminary data.</text>
</comment>
<evidence type="ECO:0000313" key="2">
    <source>
        <dbReference type="Proteomes" id="UP000812287"/>
    </source>
</evidence>
<dbReference type="EMBL" id="MU250524">
    <property type="protein sequence ID" value="KAG7452047.1"/>
    <property type="molecule type" value="Genomic_DNA"/>
</dbReference>
<dbReference type="Proteomes" id="UP000812287">
    <property type="component" value="Unassembled WGS sequence"/>
</dbReference>
<organism evidence="1 2">
    <name type="scientific">Guyanagaster necrorhizus</name>
    <dbReference type="NCBI Taxonomy" id="856835"/>
    <lineage>
        <taxon>Eukaryota</taxon>
        <taxon>Fungi</taxon>
        <taxon>Dikarya</taxon>
        <taxon>Basidiomycota</taxon>
        <taxon>Agaricomycotina</taxon>
        <taxon>Agaricomycetes</taxon>
        <taxon>Agaricomycetidae</taxon>
        <taxon>Agaricales</taxon>
        <taxon>Marasmiineae</taxon>
        <taxon>Physalacriaceae</taxon>
        <taxon>Guyanagaster</taxon>
    </lineage>
</organism>
<protein>
    <submittedName>
        <fullName evidence="1">Uncharacterized protein</fullName>
    </submittedName>
</protein>
<gene>
    <name evidence="1" type="ORF">BT62DRAFT_926257</name>
</gene>
<dbReference type="GeneID" id="66107285"/>
<keyword evidence="2" id="KW-1185">Reference proteome</keyword>
<evidence type="ECO:0000313" key="1">
    <source>
        <dbReference type="EMBL" id="KAG7452047.1"/>
    </source>
</evidence>
<dbReference type="AlphaFoldDB" id="A0A9P8AZK6"/>
<accession>A0A9P8AZK6</accession>
<proteinExistence type="predicted"/>
<name>A0A9P8AZK6_9AGAR</name>
<reference evidence="1" key="1">
    <citation type="submission" date="2020-11" db="EMBL/GenBank/DDBJ databases">
        <title>Adaptations for nitrogen fixation in a non-lichenized fungal sporocarp promotes dispersal by wood-feeding termites.</title>
        <authorList>
            <consortium name="DOE Joint Genome Institute"/>
            <person name="Koch R.A."/>
            <person name="Yoon G."/>
            <person name="Arayal U."/>
            <person name="Lail K."/>
            <person name="Amirebrahimi M."/>
            <person name="Labutti K."/>
            <person name="Lipzen A."/>
            <person name="Riley R."/>
            <person name="Barry K."/>
            <person name="Henrissat B."/>
            <person name="Grigoriev I.V."/>
            <person name="Herr J.R."/>
            <person name="Aime M.C."/>
        </authorList>
    </citation>
    <scope>NUCLEOTIDE SEQUENCE</scope>
    <source>
        <strain evidence="1">MCA 3950</strain>
    </source>
</reference>
<dbReference type="RefSeq" id="XP_043045547.1">
    <property type="nucleotide sequence ID" value="XM_043184988.1"/>
</dbReference>